<reference evidence="3 4" key="1">
    <citation type="submission" date="2021-02" db="EMBL/GenBank/DDBJ databases">
        <title>Variation within the Batrachochytrium salamandrivorans European outbreak.</title>
        <authorList>
            <person name="Kelly M."/>
            <person name="Pasmans F."/>
            <person name="Shea T.P."/>
            <person name="Munoz J.F."/>
            <person name="Carranza S."/>
            <person name="Cuomo C.A."/>
            <person name="Martel A."/>
        </authorList>
    </citation>
    <scope>NUCLEOTIDE SEQUENCE [LARGE SCALE GENOMIC DNA]</scope>
    <source>
        <strain evidence="3 4">AMFP18/2</strain>
    </source>
</reference>
<keyword evidence="2" id="KW-1133">Transmembrane helix</keyword>
<name>A0ABQ8EUT7_9FUNG</name>
<feature type="transmembrane region" description="Helical" evidence="2">
    <location>
        <begin position="69"/>
        <end position="91"/>
    </location>
</feature>
<evidence type="ECO:0000256" key="2">
    <source>
        <dbReference type="SAM" id="Phobius"/>
    </source>
</evidence>
<evidence type="ECO:0000313" key="4">
    <source>
        <dbReference type="Proteomes" id="UP001648503"/>
    </source>
</evidence>
<proteinExistence type="predicted"/>
<comment type="caution">
    <text evidence="3">The sequence shown here is derived from an EMBL/GenBank/DDBJ whole genome shotgun (WGS) entry which is preliminary data.</text>
</comment>
<evidence type="ECO:0000313" key="3">
    <source>
        <dbReference type="EMBL" id="KAH6585589.1"/>
    </source>
</evidence>
<sequence>MATNTDTTTSFAHTSTLAGIPSTSIISSKTITAAASSTSSSPLSRATGPGTPIGQPNNIGQASSIGLNFSWVTIVMLLLAVGICVALYYILRRLNRRHQEQLTVRNEQQSVRMRRRLLGSLFDPNPRSLPEPPPTYTDLEAPPSSVNHSMECPPDYEATQQSRLHVEVLDSFQHPTSISSQPAIQAVDTSELTADTHQEMETVHSTTGEATGTLTRLAHS</sequence>
<protein>
    <submittedName>
        <fullName evidence="3">Uncharacterized protein</fullName>
    </submittedName>
</protein>
<keyword evidence="4" id="KW-1185">Reference proteome</keyword>
<evidence type="ECO:0000256" key="1">
    <source>
        <dbReference type="SAM" id="MobiDB-lite"/>
    </source>
</evidence>
<accession>A0ABQ8EUT7</accession>
<feature type="region of interest" description="Disordered" evidence="1">
    <location>
        <begin position="201"/>
        <end position="220"/>
    </location>
</feature>
<keyword evidence="2" id="KW-0472">Membrane</keyword>
<dbReference type="Proteomes" id="UP001648503">
    <property type="component" value="Unassembled WGS sequence"/>
</dbReference>
<organism evidence="3 4">
    <name type="scientific">Batrachochytrium salamandrivorans</name>
    <dbReference type="NCBI Taxonomy" id="1357716"/>
    <lineage>
        <taxon>Eukaryota</taxon>
        <taxon>Fungi</taxon>
        <taxon>Fungi incertae sedis</taxon>
        <taxon>Chytridiomycota</taxon>
        <taxon>Chytridiomycota incertae sedis</taxon>
        <taxon>Chytridiomycetes</taxon>
        <taxon>Rhizophydiales</taxon>
        <taxon>Rhizophydiales incertae sedis</taxon>
        <taxon>Batrachochytrium</taxon>
    </lineage>
</organism>
<gene>
    <name evidence="3" type="ORF">BASA50_001198</name>
</gene>
<keyword evidence="2" id="KW-0812">Transmembrane</keyword>
<feature type="compositionally biased region" description="Polar residues" evidence="1">
    <location>
        <begin position="203"/>
        <end position="214"/>
    </location>
</feature>
<dbReference type="EMBL" id="JAFCIX010000580">
    <property type="protein sequence ID" value="KAH6585589.1"/>
    <property type="molecule type" value="Genomic_DNA"/>
</dbReference>